<evidence type="ECO:0000256" key="1">
    <source>
        <dbReference type="ARBA" id="ARBA00001946"/>
    </source>
</evidence>
<evidence type="ECO:0000256" key="3">
    <source>
        <dbReference type="ARBA" id="ARBA00022801"/>
    </source>
</evidence>
<dbReference type="GO" id="GO:0016811">
    <property type="term" value="F:hydrolase activity, acting on carbon-nitrogen (but not peptide) bonds, in linear amides"/>
    <property type="evidence" value="ECO:0007669"/>
    <property type="project" value="InterPro"/>
</dbReference>
<dbReference type="AlphaFoldDB" id="A0A511WY66"/>
<comment type="cofactor">
    <cofactor evidence="1">
        <name>Mg(2+)</name>
        <dbReference type="ChEBI" id="CHEBI:18420"/>
    </cofactor>
</comment>
<dbReference type="CDD" id="cd10803">
    <property type="entry name" value="YdjC_EF3048_like"/>
    <property type="match status" value="1"/>
</dbReference>
<dbReference type="STRING" id="442899.SAMN05720591_10326"/>
<keyword evidence="5" id="KW-0119">Carbohydrate metabolism</keyword>
<dbReference type="EMBL" id="BJYE01000003">
    <property type="protein sequence ID" value="GEN55927.1"/>
    <property type="molecule type" value="Genomic_DNA"/>
</dbReference>
<gene>
    <name evidence="6" type="ORF">HAL01_03910</name>
</gene>
<dbReference type="InterPro" id="IPR011330">
    <property type="entry name" value="Glyco_hydro/deAcase_b/a-brl"/>
</dbReference>
<organism evidence="6 7">
    <name type="scientific">Halolactibacillus alkaliphilus</name>
    <dbReference type="NCBI Taxonomy" id="442899"/>
    <lineage>
        <taxon>Bacteria</taxon>
        <taxon>Bacillati</taxon>
        <taxon>Bacillota</taxon>
        <taxon>Bacilli</taxon>
        <taxon>Bacillales</taxon>
        <taxon>Bacillaceae</taxon>
        <taxon>Halolactibacillus</taxon>
    </lineage>
</organism>
<dbReference type="SUPFAM" id="SSF88713">
    <property type="entry name" value="Glycoside hydrolase/deacetylase"/>
    <property type="match status" value="1"/>
</dbReference>
<proteinExistence type="predicted"/>
<dbReference type="GO" id="GO:0019213">
    <property type="term" value="F:deacetylase activity"/>
    <property type="evidence" value="ECO:0007669"/>
    <property type="project" value="TreeGrafter"/>
</dbReference>
<keyword evidence="2" id="KW-0479">Metal-binding</keyword>
<dbReference type="InterPro" id="IPR006879">
    <property type="entry name" value="YdjC-like"/>
</dbReference>
<evidence type="ECO:0000256" key="2">
    <source>
        <dbReference type="ARBA" id="ARBA00022723"/>
    </source>
</evidence>
<dbReference type="GO" id="GO:0000272">
    <property type="term" value="P:polysaccharide catabolic process"/>
    <property type="evidence" value="ECO:0007669"/>
    <property type="project" value="InterPro"/>
</dbReference>
<dbReference type="RefSeq" id="WP_089799739.1">
    <property type="nucleotide sequence ID" value="NZ_BJYE01000003.1"/>
</dbReference>
<keyword evidence="3" id="KW-0378">Hydrolase</keyword>
<protein>
    <submittedName>
        <fullName evidence="6">Carbohydrate deacetylase</fullName>
    </submittedName>
</protein>
<dbReference type="InterPro" id="IPR022948">
    <property type="entry name" value="COD_ChbG_bac"/>
</dbReference>
<keyword evidence="7" id="KW-1185">Reference proteome</keyword>
<dbReference type="PANTHER" id="PTHR31609">
    <property type="entry name" value="YDJC DEACETYLASE FAMILY MEMBER"/>
    <property type="match status" value="1"/>
</dbReference>
<dbReference type="Gene3D" id="3.20.20.370">
    <property type="entry name" value="Glycoside hydrolase/deacetylase"/>
    <property type="match status" value="1"/>
</dbReference>
<evidence type="ECO:0000313" key="7">
    <source>
        <dbReference type="Proteomes" id="UP000321400"/>
    </source>
</evidence>
<dbReference type="Pfam" id="PF04794">
    <property type="entry name" value="YdjC"/>
    <property type="match status" value="1"/>
</dbReference>
<keyword evidence="4" id="KW-0460">Magnesium</keyword>
<sequence>MKVIINADDFGLTEGINNGIITAHKNGVVTRTTLIMNGTAVDHAVTLAKEYPSLKVGIHLVLSYGQPLSDNVDLLIDSSKNFKFTKYETTLSDEEIMQVEEEWDTQIQAFLNTGLTLDHIDSHHHAHGQACLQPVIKRLYDKYQVPVRYTDQLKGTSIQPLSESLWLDFYGEKATEDLFEQLLKQPVDTIEVMTHPAYVDDALLSISSYTYERERELQLLTSLRVPQTIELI</sequence>
<reference evidence="6 7" key="1">
    <citation type="submission" date="2019-07" db="EMBL/GenBank/DDBJ databases">
        <title>Whole genome shotgun sequence of Halolactibacillus alkaliphilus NBRC 103919.</title>
        <authorList>
            <person name="Hosoyama A."/>
            <person name="Uohara A."/>
            <person name="Ohji S."/>
            <person name="Ichikawa N."/>
        </authorList>
    </citation>
    <scope>NUCLEOTIDE SEQUENCE [LARGE SCALE GENOMIC DNA]</scope>
    <source>
        <strain evidence="6 7">NBRC 103919</strain>
    </source>
</reference>
<comment type="caution">
    <text evidence="6">The sequence shown here is derived from an EMBL/GenBank/DDBJ whole genome shotgun (WGS) entry which is preliminary data.</text>
</comment>
<accession>A0A511WY66</accession>
<evidence type="ECO:0000256" key="5">
    <source>
        <dbReference type="ARBA" id="ARBA00023277"/>
    </source>
</evidence>
<dbReference type="NCBIfam" id="NF002559">
    <property type="entry name" value="PRK02134.1"/>
    <property type="match status" value="1"/>
</dbReference>
<evidence type="ECO:0000256" key="4">
    <source>
        <dbReference type="ARBA" id="ARBA00022842"/>
    </source>
</evidence>
<evidence type="ECO:0000313" key="6">
    <source>
        <dbReference type="EMBL" id="GEN55927.1"/>
    </source>
</evidence>
<dbReference type="PANTHER" id="PTHR31609:SF1">
    <property type="entry name" value="CARBOHYDRATE DEACETYLASE"/>
    <property type="match status" value="1"/>
</dbReference>
<dbReference type="GO" id="GO:0046872">
    <property type="term" value="F:metal ion binding"/>
    <property type="evidence" value="ECO:0007669"/>
    <property type="project" value="UniProtKB-KW"/>
</dbReference>
<dbReference type="OrthoDB" id="9774177at2"/>
<name>A0A511WY66_9BACI</name>
<dbReference type="Proteomes" id="UP000321400">
    <property type="component" value="Unassembled WGS sequence"/>
</dbReference>